<accession>A0A6C0HTY1</accession>
<dbReference type="SMART" id="SM01409">
    <property type="entry name" value="RNA_pol_Rpb6"/>
    <property type="match status" value="1"/>
</dbReference>
<dbReference type="Pfam" id="PF01192">
    <property type="entry name" value="RNA_pol_Rpb6"/>
    <property type="match status" value="1"/>
</dbReference>
<dbReference type="PANTHER" id="PTHR47227">
    <property type="entry name" value="DNA-DIRECTED RNA POLYMERASE SUBUNIT K"/>
    <property type="match status" value="1"/>
</dbReference>
<dbReference type="GO" id="GO:0006360">
    <property type="term" value="P:transcription by RNA polymerase I"/>
    <property type="evidence" value="ECO:0007669"/>
    <property type="project" value="TreeGrafter"/>
</dbReference>
<dbReference type="GO" id="GO:0042797">
    <property type="term" value="P:tRNA transcription by RNA polymerase III"/>
    <property type="evidence" value="ECO:0007669"/>
    <property type="project" value="TreeGrafter"/>
</dbReference>
<dbReference type="GO" id="GO:0006366">
    <property type="term" value="P:transcription by RNA polymerase II"/>
    <property type="evidence" value="ECO:0007669"/>
    <property type="project" value="TreeGrafter"/>
</dbReference>
<keyword evidence="2" id="KW-0804">Transcription</keyword>
<dbReference type="Gene3D" id="3.90.940.10">
    <property type="match status" value="1"/>
</dbReference>
<dbReference type="GO" id="GO:0003899">
    <property type="term" value="F:DNA-directed RNA polymerase activity"/>
    <property type="evidence" value="ECO:0007669"/>
    <property type="project" value="InterPro"/>
</dbReference>
<evidence type="ECO:0000256" key="2">
    <source>
        <dbReference type="ARBA" id="ARBA00023163"/>
    </source>
</evidence>
<feature type="region of interest" description="Disordered" evidence="3">
    <location>
        <begin position="19"/>
        <end position="78"/>
    </location>
</feature>
<dbReference type="GO" id="GO:0005665">
    <property type="term" value="C:RNA polymerase II, core complex"/>
    <property type="evidence" value="ECO:0007669"/>
    <property type="project" value="TreeGrafter"/>
</dbReference>
<name>A0A6C0HTY1_9ZZZZ</name>
<reference evidence="4" key="1">
    <citation type="journal article" date="2020" name="Nature">
        <title>Giant virus diversity and host interactions through global metagenomics.</title>
        <authorList>
            <person name="Schulz F."/>
            <person name="Roux S."/>
            <person name="Paez-Espino D."/>
            <person name="Jungbluth S."/>
            <person name="Walsh D.A."/>
            <person name="Denef V.J."/>
            <person name="McMahon K.D."/>
            <person name="Konstantinidis K.T."/>
            <person name="Eloe-Fadrosh E.A."/>
            <person name="Kyrpides N.C."/>
            <person name="Woyke T."/>
        </authorList>
    </citation>
    <scope>NUCLEOTIDE SEQUENCE</scope>
    <source>
        <strain evidence="4">GVMAG-M-3300023184-168</strain>
    </source>
</reference>
<protein>
    <submittedName>
        <fullName evidence="4">Uncharacterized protein</fullName>
    </submittedName>
</protein>
<evidence type="ECO:0000313" key="4">
    <source>
        <dbReference type="EMBL" id="QHT83605.1"/>
    </source>
</evidence>
<dbReference type="InterPro" id="IPR036161">
    <property type="entry name" value="RPB6/omega-like_sf"/>
</dbReference>
<dbReference type="GO" id="GO:0003677">
    <property type="term" value="F:DNA binding"/>
    <property type="evidence" value="ECO:0007669"/>
    <property type="project" value="InterPro"/>
</dbReference>
<dbReference type="AlphaFoldDB" id="A0A6C0HTY1"/>
<proteinExistence type="predicted"/>
<dbReference type="InterPro" id="IPR006110">
    <property type="entry name" value="Pol_omega/Rpo6/RPB6"/>
</dbReference>
<dbReference type="InterPro" id="IPR020708">
    <property type="entry name" value="DNA-dir_RNA_polK_14-18kDa_CS"/>
</dbReference>
<organism evidence="4">
    <name type="scientific">viral metagenome</name>
    <dbReference type="NCBI Taxonomy" id="1070528"/>
    <lineage>
        <taxon>unclassified sequences</taxon>
        <taxon>metagenomes</taxon>
        <taxon>organismal metagenomes</taxon>
    </lineage>
</organism>
<evidence type="ECO:0000256" key="3">
    <source>
        <dbReference type="SAM" id="MobiDB-lite"/>
    </source>
</evidence>
<feature type="compositionally biased region" description="Acidic residues" evidence="3">
    <location>
        <begin position="22"/>
        <end position="51"/>
    </location>
</feature>
<feature type="compositionally biased region" description="Acidic residues" evidence="3">
    <location>
        <begin position="66"/>
        <end position="78"/>
    </location>
</feature>
<keyword evidence="1" id="KW-0240">DNA-directed RNA polymerase</keyword>
<dbReference type="PANTHER" id="PTHR47227:SF5">
    <property type="entry name" value="DNA-DIRECTED RNA POLYMERASES I, II, AND III SUBUNIT RPABC2"/>
    <property type="match status" value="1"/>
</dbReference>
<sequence length="204" mass="23591">MSGIQENIKITQDEAELKLDDIDSDMDSVIDTDSDVDKDDASETDDEELIEETGITQKQPFFIQPEDNDDEEDDEDQDENYLQKFDESIKKKIIADFHPELHQHNYDEIETLSRVVRDNNGNIIDPLHKTLPFITKYEKTRILGERASQLNSGAKALVEVDDDIIDGYIIALKEFDEKKIPFIIKRPLPNGAVEYWKFEDLEVI</sequence>
<dbReference type="GO" id="GO:0005736">
    <property type="term" value="C:RNA polymerase I complex"/>
    <property type="evidence" value="ECO:0007669"/>
    <property type="project" value="TreeGrafter"/>
</dbReference>
<dbReference type="PROSITE" id="PS01111">
    <property type="entry name" value="RNA_POL_K_14KD"/>
    <property type="match status" value="1"/>
</dbReference>
<dbReference type="EMBL" id="MN740010">
    <property type="protein sequence ID" value="QHT83605.1"/>
    <property type="molecule type" value="Genomic_DNA"/>
</dbReference>
<evidence type="ECO:0000256" key="1">
    <source>
        <dbReference type="ARBA" id="ARBA00022478"/>
    </source>
</evidence>
<dbReference type="SUPFAM" id="SSF63562">
    <property type="entry name" value="RPB6/omega subunit-like"/>
    <property type="match status" value="1"/>
</dbReference>
<dbReference type="GO" id="GO:0005666">
    <property type="term" value="C:RNA polymerase III complex"/>
    <property type="evidence" value="ECO:0007669"/>
    <property type="project" value="TreeGrafter"/>
</dbReference>